<dbReference type="GO" id="GO:0051607">
    <property type="term" value="P:defense response to virus"/>
    <property type="evidence" value="ECO:0007669"/>
    <property type="project" value="UniProtKB-KW"/>
</dbReference>
<keyword evidence="6 13" id="KW-0479">Metal-binding</keyword>
<keyword evidence="10 13" id="KW-0411">Iron-sulfur</keyword>
<dbReference type="RefSeq" id="WP_009056616.1">
    <property type="nucleotide sequence ID" value="NZ_AJYA01000042.1"/>
</dbReference>
<dbReference type="PANTHER" id="PTHR36531">
    <property type="entry name" value="CRISPR-ASSOCIATED EXONUCLEASE CAS4"/>
    <property type="match status" value="1"/>
</dbReference>
<dbReference type="InterPro" id="IPR022765">
    <property type="entry name" value="Dna2/Cas4_DUF83"/>
</dbReference>
<evidence type="ECO:0000256" key="12">
    <source>
        <dbReference type="ARBA" id="ARBA00023211"/>
    </source>
</evidence>
<name>I5BY77_9BACT</name>
<keyword evidence="7 13" id="KW-0378">Hydrolase</keyword>
<evidence type="ECO:0000313" key="15">
    <source>
        <dbReference type="EMBL" id="EIM74529.1"/>
    </source>
</evidence>
<keyword evidence="12 13" id="KW-0464">Manganese</keyword>
<evidence type="ECO:0000256" key="6">
    <source>
        <dbReference type="ARBA" id="ARBA00022723"/>
    </source>
</evidence>
<comment type="cofactor">
    <cofactor evidence="13">
        <name>Mg(2+)</name>
        <dbReference type="ChEBI" id="CHEBI:18420"/>
    </cofactor>
    <cofactor evidence="13">
        <name>Mn(2+)</name>
        <dbReference type="ChEBI" id="CHEBI:29035"/>
    </cofactor>
    <text evidence="13">Mg(2+) or Mn(2+) required for ssDNA cleavage activity.</text>
</comment>
<organism evidence="15 16">
    <name type="scientific">Nitritalea halalkaliphila LW7</name>
    <dbReference type="NCBI Taxonomy" id="1189621"/>
    <lineage>
        <taxon>Bacteria</taxon>
        <taxon>Pseudomonadati</taxon>
        <taxon>Bacteroidota</taxon>
        <taxon>Cytophagia</taxon>
        <taxon>Cytophagales</taxon>
        <taxon>Cyclobacteriaceae</taxon>
        <taxon>Nitritalea</taxon>
    </lineage>
</organism>
<dbReference type="InterPro" id="IPR051827">
    <property type="entry name" value="Cas4_exonuclease"/>
</dbReference>
<dbReference type="PANTHER" id="PTHR36531:SF6">
    <property type="entry name" value="DNA REPLICATION ATP-DEPENDENT HELICASE_NUCLEASE DNA2"/>
    <property type="match status" value="1"/>
</dbReference>
<comment type="cofactor">
    <cofactor evidence="13">
        <name>iron-sulfur cluster</name>
        <dbReference type="ChEBI" id="CHEBI:30408"/>
    </cofactor>
</comment>
<evidence type="ECO:0000256" key="8">
    <source>
        <dbReference type="ARBA" id="ARBA00022839"/>
    </source>
</evidence>
<evidence type="ECO:0000256" key="5">
    <source>
        <dbReference type="ARBA" id="ARBA00022722"/>
    </source>
</evidence>
<comment type="similarity">
    <text evidence="2 13">Belongs to the CRISPR-associated exonuclease Cas4 family.</text>
</comment>
<evidence type="ECO:0000256" key="10">
    <source>
        <dbReference type="ARBA" id="ARBA00023014"/>
    </source>
</evidence>
<keyword evidence="8 13" id="KW-0269">Exonuclease</keyword>
<keyword evidence="9 13" id="KW-0408">Iron</keyword>
<evidence type="ECO:0000256" key="11">
    <source>
        <dbReference type="ARBA" id="ARBA00023118"/>
    </source>
</evidence>
<evidence type="ECO:0000256" key="1">
    <source>
        <dbReference type="ARBA" id="ARBA00001966"/>
    </source>
</evidence>
<feature type="domain" description="DUF83" evidence="14">
    <location>
        <begin position="7"/>
        <end position="190"/>
    </location>
</feature>
<keyword evidence="16" id="KW-1185">Reference proteome</keyword>
<dbReference type="EMBL" id="AJYA01000042">
    <property type="protein sequence ID" value="EIM74529.1"/>
    <property type="molecule type" value="Genomic_DNA"/>
</dbReference>
<evidence type="ECO:0000259" key="14">
    <source>
        <dbReference type="Pfam" id="PF01930"/>
    </source>
</evidence>
<accession>I5BY77</accession>
<comment type="cofactor">
    <cofactor evidence="1">
        <name>[4Fe-4S] cluster</name>
        <dbReference type="ChEBI" id="CHEBI:49883"/>
    </cofactor>
</comment>
<evidence type="ECO:0000256" key="13">
    <source>
        <dbReference type="RuleBase" id="RU365022"/>
    </source>
</evidence>
<dbReference type="PATRIC" id="fig|1189621.3.peg.3350"/>
<dbReference type="Proteomes" id="UP000005551">
    <property type="component" value="Unassembled WGS sequence"/>
</dbReference>
<evidence type="ECO:0000256" key="7">
    <source>
        <dbReference type="ARBA" id="ARBA00022801"/>
    </source>
</evidence>
<reference evidence="15 16" key="1">
    <citation type="submission" date="2012-05" db="EMBL/GenBank/DDBJ databases">
        <title>Genome sequence of Nitritalea halalkaliphila LW7.</title>
        <authorList>
            <person name="Jangir P.K."/>
            <person name="Singh A."/>
            <person name="Shivaji S."/>
            <person name="Sharma R."/>
        </authorList>
    </citation>
    <scope>NUCLEOTIDE SEQUENCE [LARGE SCALE GENOMIC DNA]</scope>
    <source>
        <strain evidence="15 16">LW7</strain>
    </source>
</reference>
<evidence type="ECO:0000313" key="16">
    <source>
        <dbReference type="Proteomes" id="UP000005551"/>
    </source>
</evidence>
<evidence type="ECO:0000256" key="9">
    <source>
        <dbReference type="ARBA" id="ARBA00023004"/>
    </source>
</evidence>
<evidence type="ECO:0000256" key="3">
    <source>
        <dbReference type="ARBA" id="ARBA00012768"/>
    </source>
</evidence>
<dbReference type="GO" id="GO:0004527">
    <property type="term" value="F:exonuclease activity"/>
    <property type="evidence" value="ECO:0007669"/>
    <property type="project" value="UniProtKB-KW"/>
</dbReference>
<dbReference type="NCBIfam" id="TIGR00372">
    <property type="entry name" value="cas4"/>
    <property type="match status" value="1"/>
</dbReference>
<dbReference type="EC" id="3.1.12.1" evidence="3 13"/>
<evidence type="ECO:0000256" key="2">
    <source>
        <dbReference type="ARBA" id="ARBA00009189"/>
    </source>
</evidence>
<dbReference type="AlphaFoldDB" id="I5BY77"/>
<comment type="caution">
    <text evidence="15">The sequence shown here is derived from an EMBL/GenBank/DDBJ whole genome shotgun (WGS) entry which is preliminary data.</text>
</comment>
<protein>
    <recommendedName>
        <fullName evidence="4 13">CRISPR-associated exonuclease Cas4</fullName>
        <ecNumber evidence="3 13">3.1.12.1</ecNumber>
    </recommendedName>
</protein>
<comment type="function">
    <text evidence="13">CRISPR (clustered regularly interspaced short palindromic repeat) is an adaptive immune system that provides protection against mobile genetic elements (viruses, transposable elements and conjugative plasmids). CRISPR clusters contain sequences complementary to antecedent mobile elements and target invading nucleic acids. CRISPR clusters are transcribed and processed into CRISPR RNA (crRNA).</text>
</comment>
<keyword evidence="11 13" id="KW-0051">Antiviral defense</keyword>
<evidence type="ECO:0000256" key="4">
    <source>
        <dbReference type="ARBA" id="ARBA00020049"/>
    </source>
</evidence>
<dbReference type="GO" id="GO:0046872">
    <property type="term" value="F:metal ion binding"/>
    <property type="evidence" value="ECO:0007669"/>
    <property type="project" value="UniProtKB-KW"/>
</dbReference>
<dbReference type="Gene3D" id="3.90.320.10">
    <property type="match status" value="1"/>
</dbReference>
<gene>
    <name evidence="15" type="ORF">A3SI_16095</name>
</gene>
<dbReference type="GO" id="GO:0051536">
    <property type="term" value="F:iron-sulfur cluster binding"/>
    <property type="evidence" value="ECO:0007669"/>
    <property type="project" value="UniProtKB-KW"/>
</dbReference>
<keyword evidence="5 13" id="KW-0540">Nuclease</keyword>
<sequence>MISLTPSHIIEYLYCPRFTYFEYVLGIPQYEEKNYKVIKGRELHDQKLERNKDYLRKKIGVEAKWLDQYLTNGYLRGKVDEVLLLETGFMAPLDYKFAEFKDRIFDTYRQQLICYAILIEDNFHKKVNKGYLVYVRSKHKLVEVLISEKDKELVKKSITNIQEIMENNHFPKATKYKRRCLSCTYRNICIQ</sequence>
<dbReference type="InterPro" id="IPR011604">
    <property type="entry name" value="PDDEXK-like_dom_sf"/>
</dbReference>
<dbReference type="InterPro" id="IPR013343">
    <property type="entry name" value="CRISPR-assoc_prot_Cas4"/>
</dbReference>
<proteinExistence type="inferred from homology"/>
<dbReference type="STRING" id="1189621.A3SI_16095"/>
<dbReference type="Pfam" id="PF01930">
    <property type="entry name" value="Cas_Cas4"/>
    <property type="match status" value="1"/>
</dbReference>